<keyword evidence="2" id="KW-0805">Transcription regulation</keyword>
<dbReference type="Pfam" id="PF13411">
    <property type="entry name" value="MerR_1"/>
    <property type="match status" value="1"/>
</dbReference>
<accession>A0A3D8VL76</accession>
<keyword evidence="3" id="KW-0238">DNA-binding</keyword>
<dbReference type="PANTHER" id="PTHR30204:SF69">
    <property type="entry name" value="MERR-FAMILY TRANSCRIPTIONAL REGULATOR"/>
    <property type="match status" value="1"/>
</dbReference>
<dbReference type="GO" id="GO:0003700">
    <property type="term" value="F:DNA-binding transcription factor activity"/>
    <property type="evidence" value="ECO:0007669"/>
    <property type="project" value="InterPro"/>
</dbReference>
<name>A0A3D8VL76_9BACI</name>
<organism evidence="6 7">
    <name type="scientific">Halobacillus trueperi</name>
    <dbReference type="NCBI Taxonomy" id="156205"/>
    <lineage>
        <taxon>Bacteria</taxon>
        <taxon>Bacillati</taxon>
        <taxon>Bacillota</taxon>
        <taxon>Bacilli</taxon>
        <taxon>Bacillales</taxon>
        <taxon>Bacillaceae</taxon>
        <taxon>Halobacillus</taxon>
    </lineage>
</organism>
<dbReference type="InterPro" id="IPR000551">
    <property type="entry name" value="MerR-type_HTH_dom"/>
</dbReference>
<dbReference type="Gene3D" id="1.10.1660.10">
    <property type="match status" value="1"/>
</dbReference>
<evidence type="ECO:0000256" key="2">
    <source>
        <dbReference type="ARBA" id="ARBA00023015"/>
    </source>
</evidence>
<keyword evidence="4" id="KW-0804">Transcription</keyword>
<dbReference type="InterPro" id="IPR009061">
    <property type="entry name" value="DNA-bd_dom_put_sf"/>
</dbReference>
<dbReference type="Proteomes" id="UP000257032">
    <property type="component" value="Unassembled WGS sequence"/>
</dbReference>
<evidence type="ECO:0000256" key="1">
    <source>
        <dbReference type="ARBA" id="ARBA00022491"/>
    </source>
</evidence>
<dbReference type="GO" id="GO:0003677">
    <property type="term" value="F:DNA binding"/>
    <property type="evidence" value="ECO:0007669"/>
    <property type="project" value="UniProtKB-KW"/>
</dbReference>
<evidence type="ECO:0000256" key="3">
    <source>
        <dbReference type="ARBA" id="ARBA00023125"/>
    </source>
</evidence>
<sequence length="109" mass="12916">MEIKVSELAEICDVNKETIRYYERKSLIPKPRRNSSGYRIYGVATVKRITFIKKMQDLGFSLSEIHKLLGVVDKDSNRCQDMYQFVLEKHDDVERKIKELQHIQKVLNE</sequence>
<reference evidence="6 7" key="1">
    <citation type="submission" date="2018-08" db="EMBL/GenBank/DDBJ databases">
        <title>Genome sequence of strict halophilic Halobacillus trueperi SS1 isolated from Lunsu, a salty water body of North West Himalayas.</title>
        <authorList>
            <person name="Gupta S."/>
            <person name="Sharma P."/>
            <person name="Dev K."/>
            <person name="Baumler D."/>
            <person name="Sourirajan A."/>
        </authorList>
    </citation>
    <scope>NUCLEOTIDE SEQUENCE [LARGE SCALE GENOMIC DNA]</scope>
    <source>
        <strain evidence="6 7">SS1</strain>
    </source>
</reference>
<dbReference type="PROSITE" id="PS50937">
    <property type="entry name" value="HTH_MERR_2"/>
    <property type="match status" value="1"/>
</dbReference>
<gene>
    <name evidence="6" type="ORF">DXT76_15935</name>
</gene>
<comment type="caution">
    <text evidence="6">The sequence shown here is derived from an EMBL/GenBank/DDBJ whole genome shotgun (WGS) entry which is preliminary data.</text>
</comment>
<dbReference type="PANTHER" id="PTHR30204">
    <property type="entry name" value="REDOX-CYCLING DRUG-SENSING TRANSCRIPTIONAL ACTIVATOR SOXR"/>
    <property type="match status" value="1"/>
</dbReference>
<keyword evidence="1" id="KW-0678">Repressor</keyword>
<proteinExistence type="predicted"/>
<feature type="domain" description="HTH merR-type" evidence="5">
    <location>
        <begin position="1"/>
        <end position="71"/>
    </location>
</feature>
<dbReference type="AlphaFoldDB" id="A0A3D8VL76"/>
<dbReference type="SUPFAM" id="SSF46955">
    <property type="entry name" value="Putative DNA-binding domain"/>
    <property type="match status" value="1"/>
</dbReference>
<evidence type="ECO:0000256" key="4">
    <source>
        <dbReference type="ARBA" id="ARBA00023163"/>
    </source>
</evidence>
<protein>
    <submittedName>
        <fullName evidence="6">MerR family transcriptional regulator</fullName>
    </submittedName>
</protein>
<dbReference type="SMART" id="SM00422">
    <property type="entry name" value="HTH_MERR"/>
    <property type="match status" value="1"/>
</dbReference>
<evidence type="ECO:0000313" key="7">
    <source>
        <dbReference type="Proteomes" id="UP000257032"/>
    </source>
</evidence>
<dbReference type="InterPro" id="IPR047057">
    <property type="entry name" value="MerR_fam"/>
</dbReference>
<dbReference type="EMBL" id="QTLC01000056">
    <property type="protein sequence ID" value="RDY69911.1"/>
    <property type="molecule type" value="Genomic_DNA"/>
</dbReference>
<dbReference type="PRINTS" id="PR00040">
    <property type="entry name" value="HTHMERR"/>
</dbReference>
<evidence type="ECO:0000313" key="6">
    <source>
        <dbReference type="EMBL" id="RDY69911.1"/>
    </source>
</evidence>
<evidence type="ECO:0000259" key="5">
    <source>
        <dbReference type="PROSITE" id="PS50937"/>
    </source>
</evidence>
<feature type="non-terminal residue" evidence="6">
    <location>
        <position position="109"/>
    </location>
</feature>